<proteinExistence type="predicted"/>
<comment type="caution">
    <text evidence="1">The sequence shown here is derived from an EMBL/GenBank/DDBJ whole genome shotgun (WGS) entry which is preliminary data.</text>
</comment>
<gene>
    <name evidence="1" type="ORF">HXM94_00935</name>
</gene>
<reference evidence="1" key="1">
    <citation type="submission" date="2020-04" db="EMBL/GenBank/DDBJ databases">
        <title>Deep metagenomics examines the oral microbiome during advanced dental caries in children, revealing novel taxa and co-occurrences with host molecules.</title>
        <authorList>
            <person name="Baker J.L."/>
            <person name="Morton J.T."/>
            <person name="Dinis M."/>
            <person name="Alvarez R."/>
            <person name="Tran N.C."/>
            <person name="Knight R."/>
            <person name="Edlund A."/>
        </authorList>
    </citation>
    <scope>NUCLEOTIDE SEQUENCE</scope>
    <source>
        <strain evidence="1">JCVI_23_bin.11</strain>
    </source>
</reference>
<organism evidence="1 2">
    <name type="scientific">Parvimonas micra</name>
    <dbReference type="NCBI Taxonomy" id="33033"/>
    <lineage>
        <taxon>Bacteria</taxon>
        <taxon>Bacillati</taxon>
        <taxon>Bacillota</taxon>
        <taxon>Tissierellia</taxon>
        <taxon>Tissierellales</taxon>
        <taxon>Peptoniphilaceae</taxon>
        <taxon>Parvimonas</taxon>
    </lineage>
</organism>
<dbReference type="EMBL" id="JABZRE010000002">
    <property type="protein sequence ID" value="MBF1306340.1"/>
    <property type="molecule type" value="Genomic_DNA"/>
</dbReference>
<name>A0A930DZF2_9FIRM</name>
<evidence type="ECO:0000313" key="2">
    <source>
        <dbReference type="Proteomes" id="UP000758611"/>
    </source>
</evidence>
<accession>A0A930DZF2</accession>
<dbReference type="RefSeq" id="WP_278476853.1">
    <property type="nucleotide sequence ID" value="NZ_JABZRE010000002.1"/>
</dbReference>
<dbReference type="Proteomes" id="UP000758611">
    <property type="component" value="Unassembled WGS sequence"/>
</dbReference>
<protein>
    <submittedName>
        <fullName evidence="1">Uncharacterized protein</fullName>
    </submittedName>
</protein>
<dbReference type="AlphaFoldDB" id="A0A930DZF2"/>
<sequence>MINCKNSASPLSIIHEDTKLILGALDKANRNPKTEKVILPLVVTEHGVATKDINSEKATFVGLMFLDDDDNFYFVRELKNYSSNIKVALPILVNHKLLLNKTEETILKLLEENLKFFTTLSDFHLTYLISGFYNSGLTNEFFIKPYLERFGRNYVLETLQNDLDLSIDVLEGRLKVETEFSKKFFSDEELFNSFIKKIDSCSQYDSSVFGPNETALPFKSNYTLLLFMFKSMSYEYQVKTLKALTGKAYIFKSPQGFAVLVSMLWNWISLTNHNKLVKEKDLIILASEVASALIASDKYDLHRDNSIQIKNTEKLFSYIFFEPGHSDFKEIFLKQLEKWFSHKERVVYLKNKIIGTLFLRKDLELKLDEKLVELLNNNKMNVLNNQFINFEVYQKDEIWGSVYYNMLGIEVNDLMSKIITSCQCKMEVD</sequence>
<evidence type="ECO:0000313" key="1">
    <source>
        <dbReference type="EMBL" id="MBF1306340.1"/>
    </source>
</evidence>